<feature type="region of interest" description="Disordered" evidence="1">
    <location>
        <begin position="85"/>
        <end position="147"/>
    </location>
</feature>
<evidence type="ECO:0000256" key="1">
    <source>
        <dbReference type="SAM" id="MobiDB-lite"/>
    </source>
</evidence>
<comment type="caution">
    <text evidence="3">The sequence shown here is derived from an EMBL/GenBank/DDBJ whole genome shotgun (WGS) entry which is preliminary data.</text>
</comment>
<dbReference type="Pfam" id="PF25054">
    <property type="entry name" value="PHD_pln"/>
    <property type="match status" value="1"/>
</dbReference>
<feature type="domain" description="PHD-type zinc finger plants" evidence="2">
    <location>
        <begin position="11"/>
        <end position="37"/>
    </location>
</feature>
<dbReference type="OrthoDB" id="1935489at2759"/>
<dbReference type="EMBL" id="LWDX02009028">
    <property type="protein sequence ID" value="OEL36485.1"/>
    <property type="molecule type" value="Genomic_DNA"/>
</dbReference>
<organism evidence="3 4">
    <name type="scientific">Dichanthelium oligosanthes</name>
    <dbReference type="NCBI Taxonomy" id="888268"/>
    <lineage>
        <taxon>Eukaryota</taxon>
        <taxon>Viridiplantae</taxon>
        <taxon>Streptophyta</taxon>
        <taxon>Embryophyta</taxon>
        <taxon>Tracheophyta</taxon>
        <taxon>Spermatophyta</taxon>
        <taxon>Magnoliopsida</taxon>
        <taxon>Liliopsida</taxon>
        <taxon>Poales</taxon>
        <taxon>Poaceae</taxon>
        <taxon>PACMAD clade</taxon>
        <taxon>Panicoideae</taxon>
        <taxon>Panicodae</taxon>
        <taxon>Paniceae</taxon>
        <taxon>Dichantheliinae</taxon>
        <taxon>Dichanthelium</taxon>
    </lineage>
</organism>
<protein>
    <recommendedName>
        <fullName evidence="2">PHD-type zinc finger plants domain-containing protein</fullName>
    </recommendedName>
</protein>
<evidence type="ECO:0000259" key="2">
    <source>
        <dbReference type="Pfam" id="PF25054"/>
    </source>
</evidence>
<name>A0A1E5WGG5_9POAL</name>
<dbReference type="AlphaFoldDB" id="A0A1E5WGG5"/>
<sequence>MAGTATATVCSMCGDVGFPEKLFRCARCRHRFQHSYVHLLGALQPLHSQAPYLFVYEYCTNYYGDGAPASAGSDTCDWCLSDAGAGNKARWSSSAAGKQHAAGSQESSSTTSSGGSGRGVGNNKASGGGGDQQQSEGRRRATTRAAGRRYKLLKDVLC</sequence>
<dbReference type="Proteomes" id="UP000095767">
    <property type="component" value="Unassembled WGS sequence"/>
</dbReference>
<evidence type="ECO:0000313" key="4">
    <source>
        <dbReference type="Proteomes" id="UP000095767"/>
    </source>
</evidence>
<dbReference type="PANTHER" id="PTHR33779:SF11">
    <property type="entry name" value="OS04G0551600 PROTEIN"/>
    <property type="match status" value="1"/>
</dbReference>
<keyword evidence="4" id="KW-1185">Reference proteome</keyword>
<dbReference type="PANTHER" id="PTHR33779">
    <property type="entry name" value="EXPRESSED PROTEIN"/>
    <property type="match status" value="1"/>
</dbReference>
<proteinExistence type="predicted"/>
<dbReference type="STRING" id="888268.A0A1E5WGG5"/>
<feature type="compositionally biased region" description="Low complexity" evidence="1">
    <location>
        <begin position="103"/>
        <end position="113"/>
    </location>
</feature>
<dbReference type="InterPro" id="IPR056874">
    <property type="entry name" value="PHD_dom_pln"/>
</dbReference>
<gene>
    <name evidence="3" type="ORF">BAE44_0002493</name>
</gene>
<evidence type="ECO:0000313" key="3">
    <source>
        <dbReference type="EMBL" id="OEL36485.1"/>
    </source>
</evidence>
<reference evidence="3 4" key="1">
    <citation type="submission" date="2016-09" db="EMBL/GenBank/DDBJ databases">
        <title>The draft genome of Dichanthelium oligosanthes: A C3 panicoid grass species.</title>
        <authorList>
            <person name="Studer A.J."/>
            <person name="Schnable J.C."/>
            <person name="Brutnell T.P."/>
        </authorList>
    </citation>
    <scope>NUCLEOTIDE SEQUENCE [LARGE SCALE GENOMIC DNA]</scope>
    <source>
        <strain evidence="4">cv. Kellogg 1175</strain>
        <tissue evidence="3">Leaf</tissue>
    </source>
</reference>
<accession>A0A1E5WGG5</accession>
<feature type="compositionally biased region" description="Gly residues" evidence="1">
    <location>
        <begin position="114"/>
        <end position="131"/>
    </location>
</feature>